<dbReference type="PROSITE" id="PS51034">
    <property type="entry name" value="ZP_2"/>
    <property type="match status" value="2"/>
</dbReference>
<feature type="domain" description="ZP" evidence="21">
    <location>
        <begin position="40"/>
        <end position="295"/>
    </location>
</feature>
<proteinExistence type="evidence at protein level"/>
<dbReference type="GO" id="GO:0007339">
    <property type="term" value="P:binding of sperm to zona pellucida"/>
    <property type="evidence" value="ECO:0007669"/>
    <property type="project" value="TreeGrafter"/>
</dbReference>
<evidence type="ECO:0000256" key="8">
    <source>
        <dbReference type="ARBA" id="ARBA00022685"/>
    </source>
</evidence>
<dbReference type="InterPro" id="IPR044115">
    <property type="entry name" value="LIM_LIMD2"/>
</dbReference>
<accession>A0A498NIW4</accession>
<dbReference type="PROSITE" id="PS00478">
    <property type="entry name" value="LIM_DOMAIN_1"/>
    <property type="match status" value="1"/>
</dbReference>
<keyword evidence="16" id="KW-1015">Disulfide bond</keyword>
<dbReference type="Pfam" id="PF00412">
    <property type="entry name" value="LIM"/>
    <property type="match status" value="1"/>
</dbReference>
<dbReference type="Gene3D" id="2.60.40.3210">
    <property type="entry name" value="Zona pellucida, ZP-N domain"/>
    <property type="match status" value="2"/>
</dbReference>
<evidence type="ECO:0000256" key="1">
    <source>
        <dbReference type="ARBA" id="ARBA00004251"/>
    </source>
</evidence>
<dbReference type="STRING" id="84645.A0A498NIW4"/>
<evidence type="ECO:0000313" key="24">
    <source>
        <dbReference type="Proteomes" id="UP000290572"/>
    </source>
</evidence>
<dbReference type="GO" id="GO:2000344">
    <property type="term" value="P:positive regulation of acrosome reaction"/>
    <property type="evidence" value="ECO:0007669"/>
    <property type="project" value="TreeGrafter"/>
</dbReference>
<dbReference type="Gene3D" id="2.10.110.10">
    <property type="entry name" value="Cysteine Rich Protein"/>
    <property type="match status" value="1"/>
</dbReference>
<keyword evidence="5" id="KW-1003">Cell membrane</keyword>
<feature type="domain" description="LIM zinc-binding" evidence="20">
    <location>
        <begin position="707"/>
        <end position="767"/>
    </location>
</feature>
<dbReference type="InterPro" id="IPR001781">
    <property type="entry name" value="Znf_LIM"/>
</dbReference>
<keyword evidence="15" id="KW-0472">Membrane</keyword>
<feature type="domain" description="ZP" evidence="21">
    <location>
        <begin position="360"/>
        <end position="621"/>
    </location>
</feature>
<dbReference type="InterPro" id="IPR001507">
    <property type="entry name" value="ZP_dom"/>
</dbReference>
<dbReference type="SUPFAM" id="SSF57716">
    <property type="entry name" value="Glucocorticoid receptor-like (DNA-binding domain)"/>
    <property type="match status" value="2"/>
</dbReference>
<dbReference type="SMART" id="SM00241">
    <property type="entry name" value="ZP"/>
    <property type="match status" value="2"/>
</dbReference>
<dbReference type="Pfam" id="PF00100">
    <property type="entry name" value="Zona_pellucida"/>
    <property type="match status" value="2"/>
</dbReference>
<comment type="subcellular location">
    <subcellularLocation>
        <location evidence="1">Cell membrane</location>
        <topology evidence="1">Single-pass type I membrane protein</topology>
    </subcellularLocation>
    <subcellularLocation>
        <location evidence="2">Secreted</location>
        <location evidence="2">Extracellular space</location>
        <location evidence="2">Extracellular matrix</location>
    </subcellularLocation>
</comment>
<sequence length="796" mass="88751">MMGPVAKLTWSFPRLPEEPQQPDIPFELRHPVPANSVAAQCGETSIYVEVMKDFFGTGQPLMPSAFTLGGCAATGEDPSVQVLIFESELHGCGSTPKVTENELIYTFSLIYTPQEASYAGPIIRSSGAVVQIECHYSRVHDVSSDTLMPTWIPYASTKVAEELLVFSLKLMTDDWSFERPSNQYYLGEFINFEASVRTYNHVPFRVFVDGCVATTVPDVSAVPRYSFIENNGCMVDAKITGSSSRFMTRTQSDKLQFQLEAFRFQQVDSGLIESRIPQVPQRYDPSSTGFAAQGFGGQTPARSDFARPSQDLFGVQSKELMMGPVAKLTWSFPRLPEEPQQPDIPFELRHPVPANSVAAQCGETSIYVEVMEDFFGTGQPLMPSAFSLGGCSATGEDPSSQVLIFESELHGCGSTSWMTEDELVYTFSLIYTPQQASYSGPIIRSSGAVVGIECHYARVHNVSSDALMPAWIPYAATIVAEELLLFSLRLMTDDWRFERPSNQYYLGDFINIEASVRSYNHVPLRVFVDSCVATSVPDTNAIPRYAFIENNGCLVDAKLTGSGSQFMPRTQIDKLQFQLEAFRFQQEISGFVYITCVLKVAAASAPTNIEQKACSFSANRWVSADEDDQVCSCCDATCGIRSGNLRWDRASVGPIRVKDYAFGPIKYYHVEVESFQSHFRALMDNRNTSDDKPVQRSKSFSFKTQKETCASCEKTVYPMERLVADNLIFHNTCFCCKHCNTKLSLGSYAALQGEFYCKPHFQQLFKSKGNYDEGFGRKQHKERWASKDAESITKTA</sequence>
<dbReference type="PRINTS" id="PR00023">
    <property type="entry name" value="ZPELLUCIDA"/>
</dbReference>
<evidence type="ECO:0000256" key="12">
    <source>
        <dbReference type="ARBA" id="ARBA00022833"/>
    </source>
</evidence>
<evidence type="ECO:0000313" key="22">
    <source>
        <dbReference type="EMBL" id="RXN31778.1"/>
    </source>
</evidence>
<evidence type="ECO:0000256" key="5">
    <source>
        <dbReference type="ARBA" id="ARBA00022475"/>
    </source>
</evidence>
<evidence type="ECO:0000256" key="17">
    <source>
        <dbReference type="ARBA" id="ARBA00023180"/>
    </source>
</evidence>
<keyword evidence="17" id="KW-0325">Glycoprotein</keyword>
<evidence type="ECO:0000259" key="21">
    <source>
        <dbReference type="PROSITE" id="PS51034"/>
    </source>
</evidence>
<protein>
    <recommendedName>
        <fullName evidence="4">Zona pellucida sperm-binding protein 3</fullName>
    </recommendedName>
    <alternativeName>
        <fullName evidence="18">Zona pellucida glycoprotein 3</fullName>
    </alternativeName>
</protein>
<dbReference type="SMART" id="SM00132">
    <property type="entry name" value="LIM"/>
    <property type="match status" value="1"/>
</dbReference>
<evidence type="ECO:0000313" key="23">
    <source>
        <dbReference type="EMBL" id="RXN33192.1"/>
    </source>
</evidence>
<dbReference type="Gene3D" id="2.60.40.4100">
    <property type="entry name" value="Zona pellucida, ZP-C domain"/>
    <property type="match status" value="2"/>
</dbReference>
<keyword evidence="14 19" id="KW-0440">LIM domain</keyword>
<dbReference type="PANTHER" id="PTHR11576:SF2">
    <property type="entry name" value="ZONA PELLUCIDA SPERM-BINDING PROTEIN 3"/>
    <property type="match status" value="1"/>
</dbReference>
<evidence type="ECO:0000256" key="11">
    <source>
        <dbReference type="ARBA" id="ARBA00022729"/>
    </source>
</evidence>
<dbReference type="GO" id="GO:0005886">
    <property type="term" value="C:plasma membrane"/>
    <property type="evidence" value="ECO:0007669"/>
    <property type="project" value="UniProtKB-SubCell"/>
</dbReference>
<evidence type="ECO:0000256" key="2">
    <source>
        <dbReference type="ARBA" id="ARBA00004498"/>
    </source>
</evidence>
<evidence type="ECO:0000256" key="16">
    <source>
        <dbReference type="ARBA" id="ARBA00023157"/>
    </source>
</evidence>
<keyword evidence="9" id="KW-0812">Transmembrane</keyword>
<evidence type="ECO:0000256" key="19">
    <source>
        <dbReference type="PROSITE-ProRule" id="PRU00125"/>
    </source>
</evidence>
<reference evidence="22 24" key="1">
    <citation type="submission" date="2018-03" db="EMBL/GenBank/DDBJ databases">
        <title>Draft genome sequence of Rohu Carp (Labeo rohita).</title>
        <authorList>
            <person name="Das P."/>
            <person name="Kushwaha B."/>
            <person name="Joshi C.G."/>
            <person name="Kumar D."/>
            <person name="Nagpure N.S."/>
            <person name="Sahoo L."/>
            <person name="Das S.P."/>
            <person name="Bit A."/>
            <person name="Patnaik S."/>
            <person name="Meher P.K."/>
            <person name="Jayasankar P."/>
            <person name="Koringa P.G."/>
            <person name="Patel N.V."/>
            <person name="Hinsu A.T."/>
            <person name="Kumar R."/>
            <person name="Pandey M."/>
            <person name="Agarwal S."/>
            <person name="Srivastava S."/>
            <person name="Singh M."/>
            <person name="Iquebal M.A."/>
            <person name="Jaiswal S."/>
            <person name="Angadi U.B."/>
            <person name="Kumar N."/>
            <person name="Raza M."/>
            <person name="Shah T.M."/>
            <person name="Rai A."/>
            <person name="Jena J.K."/>
        </authorList>
    </citation>
    <scope>NUCLEOTIDE SEQUENCE [LARGE SCALE GENOMIC DNA]</scope>
    <source>
        <strain evidence="22">DASCIFA01</strain>
        <tissue evidence="22">Testis</tissue>
    </source>
</reference>
<dbReference type="InterPro" id="IPR042235">
    <property type="entry name" value="ZP-C_dom"/>
</dbReference>
<dbReference type="PANTHER" id="PTHR11576">
    <property type="entry name" value="ZONA PELLUCIDA SPERM-BINDING PROTEIN 3"/>
    <property type="match status" value="1"/>
</dbReference>
<dbReference type="FunFam" id="2.60.40.4100:FF:000002">
    <property type="entry name" value="Zona pellucida sperm-binding protein 3"/>
    <property type="match status" value="2"/>
</dbReference>
<dbReference type="GO" id="GO:0031012">
    <property type="term" value="C:extracellular matrix"/>
    <property type="evidence" value="ECO:0007669"/>
    <property type="project" value="TreeGrafter"/>
</dbReference>
<dbReference type="InterPro" id="IPR055355">
    <property type="entry name" value="ZP-C"/>
</dbReference>
<dbReference type="InterPro" id="IPR055356">
    <property type="entry name" value="ZP-N"/>
</dbReference>
<evidence type="ECO:0000256" key="3">
    <source>
        <dbReference type="ARBA" id="ARBA00006735"/>
    </source>
</evidence>
<dbReference type="GO" id="GO:0035803">
    <property type="term" value="P:egg coat formation"/>
    <property type="evidence" value="ECO:0007669"/>
    <property type="project" value="TreeGrafter"/>
</dbReference>
<dbReference type="EMBL" id="QBIY01011439">
    <property type="protein sequence ID" value="RXN31778.1"/>
    <property type="molecule type" value="Genomic_DNA"/>
</dbReference>
<dbReference type="CDD" id="cd09486">
    <property type="entry name" value="LIM_Eplin_like_1"/>
    <property type="match status" value="1"/>
</dbReference>
<dbReference type="EMBL" id="QBIY01011292">
    <property type="protein sequence ID" value="RXN33192.1"/>
    <property type="molecule type" value="Genomic_DNA"/>
</dbReference>
<name>A0A498NIW4_LABRO</name>
<evidence type="ECO:0000259" key="20">
    <source>
        <dbReference type="PROSITE" id="PS50023"/>
    </source>
</evidence>
<dbReference type="Pfam" id="PF23344">
    <property type="entry name" value="ZP-N"/>
    <property type="match status" value="2"/>
</dbReference>
<dbReference type="InterPro" id="IPR048290">
    <property type="entry name" value="ZP_chr"/>
</dbReference>
<dbReference type="PROSITE" id="PS50023">
    <property type="entry name" value="LIM_DOMAIN_2"/>
    <property type="match status" value="1"/>
</dbReference>
<gene>
    <name evidence="23" type="ORF">ROHU_015791</name>
    <name evidence="22" type="ORF">ROHU_016654</name>
</gene>
<evidence type="ECO:0000256" key="7">
    <source>
        <dbReference type="ARBA" id="ARBA00022530"/>
    </source>
</evidence>
<keyword evidence="25" id="KW-1267">Proteomics identification</keyword>
<keyword evidence="6" id="KW-0964">Secreted</keyword>
<dbReference type="AlphaFoldDB" id="A0A498NIW4"/>
<evidence type="ECO:0000256" key="4">
    <source>
        <dbReference type="ARBA" id="ARBA00017980"/>
    </source>
</evidence>
<evidence type="ECO:0000256" key="14">
    <source>
        <dbReference type="ARBA" id="ARBA00023038"/>
    </source>
</evidence>
<comment type="similarity">
    <text evidence="3">Belongs to the ZP domain family. ZPC subfamily.</text>
</comment>
<evidence type="ECO:0000256" key="6">
    <source>
        <dbReference type="ARBA" id="ARBA00022525"/>
    </source>
</evidence>
<evidence type="ECO:0000256" key="15">
    <source>
        <dbReference type="ARBA" id="ARBA00023136"/>
    </source>
</evidence>
<keyword evidence="12 19" id="KW-0862">Zinc</keyword>
<keyword evidence="24" id="KW-1185">Reference proteome</keyword>
<evidence type="ECO:0000256" key="18">
    <source>
        <dbReference type="ARBA" id="ARBA00030824"/>
    </source>
</evidence>
<evidence type="ECO:0000256" key="10">
    <source>
        <dbReference type="ARBA" id="ARBA00022723"/>
    </source>
</evidence>
<dbReference type="FunFam" id="2.10.110.10:FF:000002">
    <property type="entry name" value="LIM domain and actin-binding 1"/>
    <property type="match status" value="1"/>
</dbReference>
<dbReference type="GO" id="GO:0046872">
    <property type="term" value="F:metal ion binding"/>
    <property type="evidence" value="ECO:0007669"/>
    <property type="project" value="UniProtKB-KW"/>
</dbReference>
<keyword evidence="8" id="KW-0165">Cleavage on pair of basic residues</keyword>
<dbReference type="GO" id="GO:0032190">
    <property type="term" value="F:acrosin binding"/>
    <property type="evidence" value="ECO:0007669"/>
    <property type="project" value="TreeGrafter"/>
</dbReference>
<evidence type="ECO:0007829" key="25">
    <source>
        <dbReference type="PeptideAtlas" id="A0A498NIW4"/>
    </source>
</evidence>
<comment type="caution">
    <text evidence="22">The sequence shown here is derived from an EMBL/GenBank/DDBJ whole genome shotgun (WGS) entry which is preliminary data.</text>
</comment>
<keyword evidence="10 19" id="KW-0479">Metal-binding</keyword>
<keyword evidence="13" id="KW-1133">Transmembrane helix</keyword>
<evidence type="ECO:0000256" key="13">
    <source>
        <dbReference type="ARBA" id="ARBA00022989"/>
    </source>
</evidence>
<dbReference type="FunFam" id="2.60.40.3210:FF:000001">
    <property type="entry name" value="Zona pellucida sperm-binding protein 3"/>
    <property type="match status" value="2"/>
</dbReference>
<dbReference type="Proteomes" id="UP000290572">
    <property type="component" value="Unassembled WGS sequence"/>
</dbReference>
<keyword evidence="11" id="KW-0732">Signal</keyword>
<keyword evidence="7" id="KW-0272">Extracellular matrix</keyword>
<evidence type="ECO:0000256" key="9">
    <source>
        <dbReference type="ARBA" id="ARBA00022692"/>
    </source>
</evidence>
<organism evidence="22 24">
    <name type="scientific">Labeo rohita</name>
    <name type="common">Indian major carp</name>
    <name type="synonym">Cyprinus rohita</name>
    <dbReference type="NCBI Taxonomy" id="84645"/>
    <lineage>
        <taxon>Eukaryota</taxon>
        <taxon>Metazoa</taxon>
        <taxon>Chordata</taxon>
        <taxon>Craniata</taxon>
        <taxon>Vertebrata</taxon>
        <taxon>Euteleostomi</taxon>
        <taxon>Actinopterygii</taxon>
        <taxon>Neopterygii</taxon>
        <taxon>Teleostei</taxon>
        <taxon>Ostariophysi</taxon>
        <taxon>Cypriniformes</taxon>
        <taxon>Cyprinidae</taxon>
        <taxon>Labeoninae</taxon>
        <taxon>Labeonini</taxon>
        <taxon>Labeo</taxon>
    </lineage>
</organism>